<keyword evidence="3" id="KW-1185">Reference proteome</keyword>
<keyword evidence="1" id="KW-0732">Signal</keyword>
<organism evidence="2 3">
    <name type="scientific">Kibdelosporangium aridum</name>
    <dbReference type="NCBI Taxonomy" id="2030"/>
    <lineage>
        <taxon>Bacteria</taxon>
        <taxon>Bacillati</taxon>
        <taxon>Actinomycetota</taxon>
        <taxon>Actinomycetes</taxon>
        <taxon>Pseudonocardiales</taxon>
        <taxon>Pseudonocardiaceae</taxon>
        <taxon>Kibdelosporangium</taxon>
    </lineage>
</organism>
<protein>
    <submittedName>
        <fullName evidence="2">Uncharacterized protein</fullName>
    </submittedName>
</protein>
<reference evidence="2 3" key="1">
    <citation type="submission" date="2017-04" db="EMBL/GenBank/DDBJ databases">
        <authorList>
            <person name="Afonso C.L."/>
            <person name="Miller P.J."/>
            <person name="Scott M.A."/>
            <person name="Spackman E."/>
            <person name="Goraichik I."/>
            <person name="Dimitrov K.M."/>
            <person name="Suarez D.L."/>
            <person name="Swayne D.E."/>
        </authorList>
    </citation>
    <scope>NUCLEOTIDE SEQUENCE [LARGE SCALE GENOMIC DNA]</scope>
    <source>
        <strain evidence="2 3">DSM 43828</strain>
    </source>
</reference>
<feature type="chain" id="PRO_5038413025" evidence="1">
    <location>
        <begin position="18"/>
        <end position="96"/>
    </location>
</feature>
<gene>
    <name evidence="2" type="ORF">SAMN05661093_00564</name>
</gene>
<name>A0A1W2A8P5_KIBAR</name>
<sequence length="96" mass="10417">MLNLIMAGVLAVAPVSAAPTALAICDSVTQIMLCKPMDTLSLPPEPTIGDARVEAKRRYGQLPWVCDLNIAGRVEVETCVFPRDPDQTPLREVLSR</sequence>
<dbReference type="EMBL" id="FWXV01000001">
    <property type="protein sequence ID" value="SMC57119.1"/>
    <property type="molecule type" value="Genomic_DNA"/>
</dbReference>
<evidence type="ECO:0000313" key="3">
    <source>
        <dbReference type="Proteomes" id="UP000192674"/>
    </source>
</evidence>
<dbReference type="Proteomes" id="UP000192674">
    <property type="component" value="Unassembled WGS sequence"/>
</dbReference>
<dbReference type="OrthoDB" id="9835984at2"/>
<accession>A0A1W2A8P5</accession>
<evidence type="ECO:0000256" key="1">
    <source>
        <dbReference type="SAM" id="SignalP"/>
    </source>
</evidence>
<proteinExistence type="predicted"/>
<dbReference type="RefSeq" id="WP_033379916.1">
    <property type="nucleotide sequence ID" value="NZ_FWXV01000001.1"/>
</dbReference>
<dbReference type="AlphaFoldDB" id="A0A1W2A8P5"/>
<evidence type="ECO:0000313" key="2">
    <source>
        <dbReference type="EMBL" id="SMC57119.1"/>
    </source>
</evidence>
<feature type="signal peptide" evidence="1">
    <location>
        <begin position="1"/>
        <end position="17"/>
    </location>
</feature>